<dbReference type="EC" id="2.1.1.13" evidence="6"/>
<keyword evidence="12" id="KW-0949">S-adenosyl-L-methionine</keyword>
<comment type="similarity">
    <text evidence="5">Belongs to the vitamin-B12 dependent methionine synthase family.</text>
</comment>
<keyword evidence="8 19" id="KW-0489">Methyltransferase</keyword>
<keyword evidence="14 19" id="KW-0862">Zinc</keyword>
<dbReference type="InterPro" id="IPR050554">
    <property type="entry name" value="Met_Synthase/Corrinoid"/>
</dbReference>
<evidence type="ECO:0000256" key="17">
    <source>
        <dbReference type="ARBA" id="ARBA00025552"/>
    </source>
</evidence>
<evidence type="ECO:0000256" key="16">
    <source>
        <dbReference type="ARBA" id="ARBA00023285"/>
    </source>
</evidence>
<evidence type="ECO:0000256" key="12">
    <source>
        <dbReference type="ARBA" id="ARBA00022691"/>
    </source>
</evidence>
<dbReference type="PROSITE" id="PS50970">
    <property type="entry name" value="HCY"/>
    <property type="match status" value="1"/>
</dbReference>
<protein>
    <recommendedName>
        <fullName evidence="7">Methionine synthase</fullName>
        <ecNumber evidence="6">2.1.1.13</ecNumber>
    </recommendedName>
    <alternativeName>
        <fullName evidence="18">5-methyltetrahydrofolate--homocysteine methyltransferase</fullName>
    </alternativeName>
</protein>
<evidence type="ECO:0000256" key="2">
    <source>
        <dbReference type="ARBA" id="ARBA00001947"/>
    </source>
</evidence>
<dbReference type="STRING" id="1105367.CG50_13050"/>
<evidence type="ECO:0000256" key="3">
    <source>
        <dbReference type="ARBA" id="ARBA00001956"/>
    </source>
</evidence>
<organism evidence="21 22">
    <name type="scientific">Paenirhodobacter enshiensis</name>
    <dbReference type="NCBI Taxonomy" id="1105367"/>
    <lineage>
        <taxon>Bacteria</taxon>
        <taxon>Pseudomonadati</taxon>
        <taxon>Pseudomonadota</taxon>
        <taxon>Alphaproteobacteria</taxon>
        <taxon>Rhodobacterales</taxon>
        <taxon>Rhodobacter group</taxon>
        <taxon>Paenirhodobacter</taxon>
    </lineage>
</organism>
<evidence type="ECO:0000256" key="14">
    <source>
        <dbReference type="ARBA" id="ARBA00022833"/>
    </source>
</evidence>
<keyword evidence="10" id="KW-0846">Cobalamin</keyword>
<comment type="function">
    <text evidence="17">Catalyzes the transfer of a methyl group from methyl-cobalamin to homocysteine, yielding enzyme-bound cob(I)alamin and methionine. Subsequently, remethylates the cofactor using methyltetrahydrofolate.</text>
</comment>
<evidence type="ECO:0000313" key="21">
    <source>
        <dbReference type="EMBL" id="KFI29108.1"/>
    </source>
</evidence>
<dbReference type="PANTHER" id="PTHR45833:SF1">
    <property type="entry name" value="METHIONINE SYNTHASE"/>
    <property type="match status" value="1"/>
</dbReference>
<dbReference type="Proteomes" id="UP000028824">
    <property type="component" value="Unassembled WGS sequence"/>
</dbReference>
<gene>
    <name evidence="21" type="ORF">CG50_13050</name>
</gene>
<feature type="domain" description="Hcy-binding" evidence="20">
    <location>
        <begin position="12"/>
        <end position="335"/>
    </location>
</feature>
<keyword evidence="9" id="KW-0028">Amino-acid biosynthesis</keyword>
<evidence type="ECO:0000313" key="22">
    <source>
        <dbReference type="Proteomes" id="UP000028824"/>
    </source>
</evidence>
<dbReference type="EMBL" id="JFZB01000005">
    <property type="protein sequence ID" value="KFI29108.1"/>
    <property type="molecule type" value="Genomic_DNA"/>
</dbReference>
<evidence type="ECO:0000256" key="10">
    <source>
        <dbReference type="ARBA" id="ARBA00022628"/>
    </source>
</evidence>
<evidence type="ECO:0000256" key="11">
    <source>
        <dbReference type="ARBA" id="ARBA00022679"/>
    </source>
</evidence>
<dbReference type="GO" id="GO:0050667">
    <property type="term" value="P:homocysteine metabolic process"/>
    <property type="evidence" value="ECO:0007669"/>
    <property type="project" value="TreeGrafter"/>
</dbReference>
<dbReference type="InterPro" id="IPR036589">
    <property type="entry name" value="HCY_dom_sf"/>
</dbReference>
<feature type="binding site" evidence="19">
    <location>
        <position position="257"/>
    </location>
    <ligand>
        <name>Zn(2+)</name>
        <dbReference type="ChEBI" id="CHEBI:29105"/>
    </ligand>
</feature>
<dbReference type="RefSeq" id="WP_036635752.1">
    <property type="nucleotide sequence ID" value="NZ_CAXYYU010000017.1"/>
</dbReference>
<dbReference type="OrthoDB" id="9803687at2"/>
<evidence type="ECO:0000256" key="19">
    <source>
        <dbReference type="PROSITE-ProRule" id="PRU00333"/>
    </source>
</evidence>
<dbReference type="GO" id="GO:0005829">
    <property type="term" value="C:cytosol"/>
    <property type="evidence" value="ECO:0007669"/>
    <property type="project" value="TreeGrafter"/>
</dbReference>
<evidence type="ECO:0000256" key="4">
    <source>
        <dbReference type="ARBA" id="ARBA00005178"/>
    </source>
</evidence>
<evidence type="ECO:0000256" key="7">
    <source>
        <dbReference type="ARBA" id="ARBA00013998"/>
    </source>
</evidence>
<dbReference type="eggNOG" id="COG0646">
    <property type="taxonomic scope" value="Bacteria"/>
</dbReference>
<keyword evidence="11 19" id="KW-0808">Transferase</keyword>
<dbReference type="GO" id="GO:0008705">
    <property type="term" value="F:methionine synthase activity"/>
    <property type="evidence" value="ECO:0007669"/>
    <property type="project" value="UniProtKB-EC"/>
</dbReference>
<feature type="binding site" evidence="19">
    <location>
        <position position="321"/>
    </location>
    <ligand>
        <name>Zn(2+)</name>
        <dbReference type="ChEBI" id="CHEBI:29105"/>
    </ligand>
</feature>
<accession>A0A086Y4A8</accession>
<evidence type="ECO:0000256" key="8">
    <source>
        <dbReference type="ARBA" id="ARBA00022603"/>
    </source>
</evidence>
<feature type="binding site" evidence="19">
    <location>
        <position position="320"/>
    </location>
    <ligand>
        <name>Zn(2+)</name>
        <dbReference type="ChEBI" id="CHEBI:29105"/>
    </ligand>
</feature>
<evidence type="ECO:0000256" key="5">
    <source>
        <dbReference type="ARBA" id="ARBA00010398"/>
    </source>
</evidence>
<dbReference type="Gene3D" id="3.20.20.330">
    <property type="entry name" value="Homocysteine-binding-like domain"/>
    <property type="match status" value="1"/>
</dbReference>
<evidence type="ECO:0000256" key="9">
    <source>
        <dbReference type="ARBA" id="ARBA00022605"/>
    </source>
</evidence>
<dbReference type="PANTHER" id="PTHR45833">
    <property type="entry name" value="METHIONINE SYNTHASE"/>
    <property type="match status" value="1"/>
</dbReference>
<evidence type="ECO:0000256" key="13">
    <source>
        <dbReference type="ARBA" id="ARBA00022723"/>
    </source>
</evidence>
<keyword evidence="13 19" id="KW-0479">Metal-binding</keyword>
<dbReference type="GO" id="GO:0032259">
    <property type="term" value="P:methylation"/>
    <property type="evidence" value="ECO:0007669"/>
    <property type="project" value="UniProtKB-KW"/>
</dbReference>
<comment type="catalytic activity">
    <reaction evidence="1">
        <text>(6S)-5-methyl-5,6,7,8-tetrahydrofolate + L-homocysteine = (6S)-5,6,7,8-tetrahydrofolate + L-methionine</text>
        <dbReference type="Rhea" id="RHEA:11172"/>
        <dbReference type="ChEBI" id="CHEBI:18608"/>
        <dbReference type="ChEBI" id="CHEBI:57453"/>
        <dbReference type="ChEBI" id="CHEBI:57844"/>
        <dbReference type="ChEBI" id="CHEBI:58199"/>
        <dbReference type="EC" id="2.1.1.13"/>
    </reaction>
</comment>
<evidence type="ECO:0000256" key="18">
    <source>
        <dbReference type="ARBA" id="ARBA00031040"/>
    </source>
</evidence>
<reference evidence="21 22" key="1">
    <citation type="submission" date="2014-03" db="EMBL/GenBank/DDBJ databases">
        <title>Genome of Paenirhodobacter enshiensis DW2-9.</title>
        <authorList>
            <person name="Wang D."/>
            <person name="Wang G."/>
        </authorList>
    </citation>
    <scope>NUCLEOTIDE SEQUENCE [LARGE SCALE GENOMIC DNA]</scope>
    <source>
        <strain evidence="21 22">DW2-9</strain>
    </source>
</reference>
<dbReference type="Pfam" id="PF02574">
    <property type="entry name" value="S-methyl_trans"/>
    <property type="match status" value="1"/>
</dbReference>
<dbReference type="GO" id="GO:0046872">
    <property type="term" value="F:metal ion binding"/>
    <property type="evidence" value="ECO:0007669"/>
    <property type="project" value="UniProtKB-KW"/>
</dbReference>
<dbReference type="InterPro" id="IPR003726">
    <property type="entry name" value="HCY_dom"/>
</dbReference>
<evidence type="ECO:0000256" key="1">
    <source>
        <dbReference type="ARBA" id="ARBA00001700"/>
    </source>
</evidence>
<name>A0A086Y4A8_9RHOB</name>
<comment type="pathway">
    <text evidence="4">Amino-acid biosynthesis; L-methionine biosynthesis via de novo pathway; L-methionine from L-homocysteine (MetH route): step 1/1.</text>
</comment>
<dbReference type="AlphaFoldDB" id="A0A086Y4A8"/>
<dbReference type="FunFam" id="3.20.20.330:FF:000001">
    <property type="entry name" value="Methionine synthase"/>
    <property type="match status" value="1"/>
</dbReference>
<evidence type="ECO:0000256" key="6">
    <source>
        <dbReference type="ARBA" id="ARBA00012032"/>
    </source>
</evidence>
<comment type="caution">
    <text evidence="21">The sequence shown here is derived from an EMBL/GenBank/DDBJ whole genome shotgun (WGS) entry which is preliminary data.</text>
</comment>
<dbReference type="GO" id="GO:0046653">
    <property type="term" value="P:tetrahydrofolate metabolic process"/>
    <property type="evidence" value="ECO:0007669"/>
    <property type="project" value="TreeGrafter"/>
</dbReference>
<keyword evidence="15" id="KW-0486">Methionine biosynthesis</keyword>
<evidence type="ECO:0000259" key="20">
    <source>
        <dbReference type="PROSITE" id="PS50970"/>
    </source>
</evidence>
<keyword evidence="16" id="KW-0170">Cobalt</keyword>
<dbReference type="GO" id="GO:0031419">
    <property type="term" value="F:cobalamin binding"/>
    <property type="evidence" value="ECO:0007669"/>
    <property type="project" value="UniProtKB-KW"/>
</dbReference>
<dbReference type="SUPFAM" id="SSF82282">
    <property type="entry name" value="Homocysteine S-methyltransferase"/>
    <property type="match status" value="1"/>
</dbReference>
<keyword evidence="22" id="KW-1185">Reference proteome</keyword>
<comment type="cofactor">
    <cofactor evidence="3">
        <name>methylcob(III)alamin</name>
        <dbReference type="ChEBI" id="CHEBI:28115"/>
    </cofactor>
</comment>
<proteinExistence type="inferred from homology"/>
<sequence length="343" mass="36453">MLSLRLPRSKSFDALEKISRERIMILDGAMGTQIQQLGLSEDDFLGHAGCACHIHTDHPQKGNNDLLILTQPQAIEEIHFRYAMAGADIVETNTFSSTVIAQADYAMQDKVFELNRQGAALARAAMDRATALDGKPRFVAGAVGPTNRTASISPDVNNPGFRAITFDELRQAYGLQIRALIAGGADIILIETIFDTLNAKAAIFAASEAFSEHGAALPLMISGTITDASGRTLSGQTPTAFWYSVAHARPFTVGLNCALGAHAMRPHLAELASVADTRICAYPNAGLPNAFGQYDEGPEDTAAEIAGFARDGLVNVVGGCCGTTPDHIRAIAEAVAPFAPRKF</sequence>
<evidence type="ECO:0000256" key="15">
    <source>
        <dbReference type="ARBA" id="ARBA00023167"/>
    </source>
</evidence>
<comment type="cofactor">
    <cofactor evidence="2 19">
        <name>Zn(2+)</name>
        <dbReference type="ChEBI" id="CHEBI:29105"/>
    </cofactor>
</comment>